<protein>
    <submittedName>
        <fullName evidence="2">Uncharacterized protein</fullName>
    </submittedName>
</protein>
<evidence type="ECO:0000313" key="3">
    <source>
        <dbReference type="Proteomes" id="UP000030689"/>
    </source>
</evidence>
<feature type="region of interest" description="Disordered" evidence="1">
    <location>
        <begin position="1"/>
        <end position="22"/>
    </location>
</feature>
<dbReference type="OMA" id="SMNHCSE"/>
<evidence type="ECO:0000256" key="1">
    <source>
        <dbReference type="SAM" id="MobiDB-lite"/>
    </source>
</evidence>
<evidence type="ECO:0000313" key="2">
    <source>
        <dbReference type="EMBL" id="ESQ36814.1"/>
    </source>
</evidence>
<dbReference type="EMBL" id="KI517683">
    <property type="protein sequence ID" value="ESQ36814.1"/>
    <property type="molecule type" value="Genomic_DNA"/>
</dbReference>
<dbReference type="Gramene" id="ESQ36814">
    <property type="protein sequence ID" value="ESQ36814"/>
    <property type="gene ID" value="EUTSA_v10009772mg"/>
</dbReference>
<sequence>MNPGTKGALTVRRRSNDDDGCHSPLNLSSLKHAIDAIDAFKEKTIDLSSLSEALSAASRKMKQTEKSHRKQIRGTRKNKKKKNKLIIGLKPETNAELQRWLSNFDESFKQSLTKKETL</sequence>
<dbReference type="KEGG" id="eus:EUTSA_v10009772mg"/>
<proteinExistence type="predicted"/>
<accession>V4KZL5</accession>
<dbReference type="OrthoDB" id="1112819at2759"/>
<feature type="region of interest" description="Disordered" evidence="1">
    <location>
        <begin position="59"/>
        <end position="83"/>
    </location>
</feature>
<name>V4KZL5_EUTSA</name>
<feature type="compositionally biased region" description="Basic residues" evidence="1">
    <location>
        <begin position="67"/>
        <end position="83"/>
    </location>
</feature>
<gene>
    <name evidence="2" type="ORF">EUTSA_v10009772mg</name>
</gene>
<organism evidence="2 3">
    <name type="scientific">Eutrema salsugineum</name>
    <name type="common">Saltwater cress</name>
    <name type="synonym">Sisymbrium salsugineum</name>
    <dbReference type="NCBI Taxonomy" id="72664"/>
    <lineage>
        <taxon>Eukaryota</taxon>
        <taxon>Viridiplantae</taxon>
        <taxon>Streptophyta</taxon>
        <taxon>Embryophyta</taxon>
        <taxon>Tracheophyta</taxon>
        <taxon>Spermatophyta</taxon>
        <taxon>Magnoliopsida</taxon>
        <taxon>eudicotyledons</taxon>
        <taxon>Gunneridae</taxon>
        <taxon>Pentapetalae</taxon>
        <taxon>rosids</taxon>
        <taxon>malvids</taxon>
        <taxon>Brassicales</taxon>
        <taxon>Brassicaceae</taxon>
        <taxon>Eutremeae</taxon>
        <taxon>Eutrema</taxon>
    </lineage>
</organism>
<keyword evidence="3" id="KW-1185">Reference proteome</keyword>
<dbReference type="AlphaFoldDB" id="V4KZL5"/>
<dbReference type="Proteomes" id="UP000030689">
    <property type="component" value="Unassembled WGS sequence"/>
</dbReference>
<feature type="non-terminal residue" evidence="2">
    <location>
        <position position="118"/>
    </location>
</feature>
<reference evidence="2 3" key="1">
    <citation type="journal article" date="2013" name="Front. Plant Sci.">
        <title>The Reference Genome of the Halophytic Plant Eutrema salsugineum.</title>
        <authorList>
            <person name="Yang R."/>
            <person name="Jarvis D.E."/>
            <person name="Chen H."/>
            <person name="Beilstein M.A."/>
            <person name="Grimwood J."/>
            <person name="Jenkins J."/>
            <person name="Shu S."/>
            <person name="Prochnik S."/>
            <person name="Xin M."/>
            <person name="Ma C."/>
            <person name="Schmutz J."/>
            <person name="Wing R.A."/>
            <person name="Mitchell-Olds T."/>
            <person name="Schumaker K.S."/>
            <person name="Wang X."/>
        </authorList>
    </citation>
    <scope>NUCLEOTIDE SEQUENCE [LARGE SCALE GENOMIC DNA]</scope>
</reference>